<dbReference type="PANTHER" id="PTHR44943:SF8">
    <property type="entry name" value="TPR REPEAT-CONTAINING PROTEIN MJ0263"/>
    <property type="match status" value="1"/>
</dbReference>
<evidence type="ECO:0000256" key="3">
    <source>
        <dbReference type="PROSITE-ProRule" id="PRU00339"/>
    </source>
</evidence>
<dbReference type="PROSITE" id="PS50005">
    <property type="entry name" value="TPR"/>
    <property type="match status" value="5"/>
</dbReference>
<evidence type="ECO:0000259" key="4">
    <source>
        <dbReference type="Pfam" id="PF25063"/>
    </source>
</evidence>
<dbReference type="InterPro" id="IPR051685">
    <property type="entry name" value="Ycf3/AcsC/BcsC/TPR_MFPF"/>
</dbReference>
<keyword evidence="2 3" id="KW-0802">TPR repeat</keyword>
<dbReference type="InterPro" id="IPR011990">
    <property type="entry name" value="TPR-like_helical_dom_sf"/>
</dbReference>
<keyword evidence="6" id="KW-1185">Reference proteome</keyword>
<evidence type="ECO:0000313" key="6">
    <source>
        <dbReference type="Proteomes" id="UP000199537"/>
    </source>
</evidence>
<feature type="repeat" description="TPR" evidence="3">
    <location>
        <begin position="207"/>
        <end position="240"/>
    </location>
</feature>
<evidence type="ECO:0000256" key="1">
    <source>
        <dbReference type="ARBA" id="ARBA00022737"/>
    </source>
</evidence>
<keyword evidence="1" id="KW-0677">Repeat</keyword>
<dbReference type="Pfam" id="PF14559">
    <property type="entry name" value="TPR_19"/>
    <property type="match status" value="1"/>
</dbReference>
<dbReference type="Gene3D" id="1.25.40.10">
    <property type="entry name" value="Tetratricopeptide repeat domain"/>
    <property type="match status" value="4"/>
</dbReference>
<gene>
    <name evidence="5" type="ORF">SAMN05660895_0279</name>
</gene>
<evidence type="ECO:0000313" key="5">
    <source>
        <dbReference type="EMBL" id="SFV28194.1"/>
    </source>
</evidence>
<organism evidence="5 6">
    <name type="scientific">Thermoflavifilum thermophilum</name>
    <dbReference type="NCBI Taxonomy" id="1393122"/>
    <lineage>
        <taxon>Bacteria</taxon>
        <taxon>Pseudomonadati</taxon>
        <taxon>Bacteroidota</taxon>
        <taxon>Chitinophagia</taxon>
        <taxon>Chitinophagales</taxon>
        <taxon>Chitinophagaceae</taxon>
        <taxon>Thermoflavifilum</taxon>
    </lineage>
</organism>
<feature type="repeat" description="TPR" evidence="3">
    <location>
        <begin position="309"/>
        <end position="342"/>
    </location>
</feature>
<dbReference type="Pfam" id="PF13432">
    <property type="entry name" value="TPR_16"/>
    <property type="match status" value="1"/>
</dbReference>
<feature type="repeat" description="TPR" evidence="3">
    <location>
        <begin position="275"/>
        <end position="308"/>
    </location>
</feature>
<dbReference type="InterPro" id="IPR056834">
    <property type="entry name" value="ARM_TT21_C"/>
</dbReference>
<accession>A0A1I7N0L7</accession>
<dbReference type="AlphaFoldDB" id="A0A1I7N0L7"/>
<feature type="repeat" description="TPR" evidence="3">
    <location>
        <begin position="241"/>
        <end position="274"/>
    </location>
</feature>
<feature type="repeat" description="TPR" evidence="3">
    <location>
        <begin position="343"/>
        <end position="376"/>
    </location>
</feature>
<proteinExistence type="predicted"/>
<sequence length="474" mass="55640">MTPKDDFFGESEELKEILHQFDRLRKGQSHAFLDEEDFEQIIDYFDDRDDLKQAIQAADLGIERFPYSSTLMLKKADLLIATKHYRQALQVLEQAEIYDQSQIHLYLLKTEAYLALGEYDKAVAMLENRIEHFDGEEQMELLLELADVYDDWDQFNQVFDCLVRILKIDPNHEEALHKICFWTEFSGRYEESIKLHQWIIDENPYNELAWFNLGAAYQGLKLYEKAIDAYAYALAIDEKFDYAYRNMADAYMKLRKYDAAIDVLQQQLQVANPEDVIYEAIGLCYEKLKKYAQARHYYRKAYRLSPHDEKLQLRIGLTYMQERNWMNAADALQVALVLNPQMVKCWEALGECMLQLHNEEEAIRCFVKATHLRPSSVQAWQLLIRALYLAGDYEEAYRQSYMAETHTGAKAIYHYYRTAILLAMGKNKEALIQLETGLQLAPRQVKKLIDLCPAVLQRSAVNDLISRYRKKKDS</sequence>
<dbReference type="STRING" id="1393122.SAMN05660895_0279"/>
<dbReference type="Proteomes" id="UP000199537">
    <property type="component" value="Unassembled WGS sequence"/>
</dbReference>
<name>A0A1I7N0L7_9BACT</name>
<dbReference type="EMBL" id="FPCJ01000001">
    <property type="protein sequence ID" value="SFV28194.1"/>
    <property type="molecule type" value="Genomic_DNA"/>
</dbReference>
<protein>
    <submittedName>
        <fullName evidence="5">Tetratricopeptide repeat-containing protein</fullName>
    </submittedName>
</protein>
<dbReference type="PANTHER" id="PTHR44943">
    <property type="entry name" value="CELLULOSE SYNTHASE OPERON PROTEIN C"/>
    <property type="match status" value="1"/>
</dbReference>
<dbReference type="SUPFAM" id="SSF48452">
    <property type="entry name" value="TPR-like"/>
    <property type="match status" value="2"/>
</dbReference>
<feature type="domain" description="Tetratricopeptide repeat protein 21A/21B C-terminal ARM" evidence="4">
    <location>
        <begin position="225"/>
        <end position="344"/>
    </location>
</feature>
<reference evidence="6" key="1">
    <citation type="submission" date="2016-10" db="EMBL/GenBank/DDBJ databases">
        <authorList>
            <person name="Varghese N."/>
            <person name="Submissions S."/>
        </authorList>
    </citation>
    <scope>NUCLEOTIDE SEQUENCE [LARGE SCALE GENOMIC DNA]</scope>
    <source>
        <strain evidence="6">DSM 14807</strain>
    </source>
</reference>
<evidence type="ECO:0000256" key="2">
    <source>
        <dbReference type="ARBA" id="ARBA00022803"/>
    </source>
</evidence>
<dbReference type="Pfam" id="PF25063">
    <property type="entry name" value="ARM_TT21_C"/>
    <property type="match status" value="1"/>
</dbReference>
<dbReference type="InterPro" id="IPR019734">
    <property type="entry name" value="TPR_rpt"/>
</dbReference>
<dbReference type="SMART" id="SM00028">
    <property type="entry name" value="TPR"/>
    <property type="match status" value="9"/>
</dbReference>